<dbReference type="EMBL" id="VIBQ01000012">
    <property type="protein sequence ID" value="KAB8343058.1"/>
    <property type="molecule type" value="Genomic_DNA"/>
</dbReference>
<accession>A0A5N6KSU7</accession>
<dbReference type="Proteomes" id="UP000327013">
    <property type="component" value="Unassembled WGS sequence"/>
</dbReference>
<reference evidence="2 3" key="1">
    <citation type="submission" date="2019-06" db="EMBL/GenBank/DDBJ databases">
        <title>A chromosomal-level reference genome of Carpinus fangiana (Coryloideae, Betulaceae).</title>
        <authorList>
            <person name="Yang X."/>
            <person name="Wang Z."/>
            <person name="Zhang L."/>
            <person name="Hao G."/>
            <person name="Liu J."/>
            <person name="Yang Y."/>
        </authorList>
    </citation>
    <scope>NUCLEOTIDE SEQUENCE [LARGE SCALE GENOMIC DNA]</scope>
    <source>
        <strain evidence="2">Cfa_2016G</strain>
        <tissue evidence="2">Leaf</tissue>
    </source>
</reference>
<evidence type="ECO:0000313" key="2">
    <source>
        <dbReference type="EMBL" id="KAB8343058.1"/>
    </source>
</evidence>
<keyword evidence="3" id="KW-1185">Reference proteome</keyword>
<feature type="compositionally biased region" description="Basic and acidic residues" evidence="1">
    <location>
        <begin position="13"/>
        <end position="22"/>
    </location>
</feature>
<evidence type="ECO:0000256" key="1">
    <source>
        <dbReference type="SAM" id="MobiDB-lite"/>
    </source>
</evidence>
<protein>
    <submittedName>
        <fullName evidence="2">Uncharacterized protein</fullName>
    </submittedName>
</protein>
<evidence type="ECO:0000313" key="3">
    <source>
        <dbReference type="Proteomes" id="UP000327013"/>
    </source>
</evidence>
<organism evidence="2 3">
    <name type="scientific">Carpinus fangiana</name>
    <dbReference type="NCBI Taxonomy" id="176857"/>
    <lineage>
        <taxon>Eukaryota</taxon>
        <taxon>Viridiplantae</taxon>
        <taxon>Streptophyta</taxon>
        <taxon>Embryophyta</taxon>
        <taxon>Tracheophyta</taxon>
        <taxon>Spermatophyta</taxon>
        <taxon>Magnoliopsida</taxon>
        <taxon>eudicotyledons</taxon>
        <taxon>Gunneridae</taxon>
        <taxon>Pentapetalae</taxon>
        <taxon>rosids</taxon>
        <taxon>fabids</taxon>
        <taxon>Fagales</taxon>
        <taxon>Betulaceae</taxon>
        <taxon>Carpinus</taxon>
    </lineage>
</organism>
<proteinExistence type="predicted"/>
<sequence>MDEAQNGELEVAASEREQRGTEAEQCWWFVSAREGERCAGAVWKRLSRVLSHVDHVLRWPIQPSLTSSLSVGGQQCLAFDIRMSSVWGTAYQVAASW</sequence>
<feature type="region of interest" description="Disordered" evidence="1">
    <location>
        <begin position="1"/>
        <end position="22"/>
    </location>
</feature>
<gene>
    <name evidence="2" type="ORF">FH972_022652</name>
</gene>
<comment type="caution">
    <text evidence="2">The sequence shown here is derived from an EMBL/GenBank/DDBJ whole genome shotgun (WGS) entry which is preliminary data.</text>
</comment>
<dbReference type="AlphaFoldDB" id="A0A5N6KSU7"/>
<name>A0A5N6KSU7_9ROSI</name>